<organism evidence="2 3">
    <name type="scientific">Candidatus Niyogibacteria bacterium CG10_big_fil_rev_8_21_14_0_10_46_36</name>
    <dbReference type="NCBI Taxonomy" id="1974726"/>
    <lineage>
        <taxon>Bacteria</taxon>
        <taxon>Candidatus Niyogiibacteriota</taxon>
    </lineage>
</organism>
<gene>
    <name evidence="2" type="ORF">COU47_04295</name>
</gene>
<dbReference type="AlphaFoldDB" id="A0A2H0TCK9"/>
<accession>A0A2H0TCK9</accession>
<evidence type="ECO:0000313" key="3">
    <source>
        <dbReference type="Proteomes" id="UP000231503"/>
    </source>
</evidence>
<feature type="region of interest" description="Disordered" evidence="1">
    <location>
        <begin position="1"/>
        <end position="23"/>
    </location>
</feature>
<dbReference type="EMBL" id="PFCO01000009">
    <property type="protein sequence ID" value="PIR69283.1"/>
    <property type="molecule type" value="Genomic_DNA"/>
</dbReference>
<evidence type="ECO:0000256" key="1">
    <source>
        <dbReference type="SAM" id="MobiDB-lite"/>
    </source>
</evidence>
<protein>
    <submittedName>
        <fullName evidence="2">Uncharacterized protein</fullName>
    </submittedName>
</protein>
<sequence>MAKCRGNRLFKKRGRKGGAGKKRNIRLRNMGRRVLQETFGDLKTSPTFPLKHREVLKVRDGTGRVVEEIEIISPHIKKGKKGDPDMQRADICITHFG</sequence>
<dbReference type="Proteomes" id="UP000231503">
    <property type="component" value="Unassembled WGS sequence"/>
</dbReference>
<name>A0A2H0TCK9_9BACT</name>
<evidence type="ECO:0000313" key="2">
    <source>
        <dbReference type="EMBL" id="PIR69283.1"/>
    </source>
</evidence>
<comment type="caution">
    <text evidence="2">The sequence shown here is derived from an EMBL/GenBank/DDBJ whole genome shotgun (WGS) entry which is preliminary data.</text>
</comment>
<proteinExistence type="predicted"/>
<reference evidence="3" key="1">
    <citation type="submission" date="2017-09" db="EMBL/GenBank/DDBJ databases">
        <title>Depth-based differentiation of microbial function through sediment-hosted aquifers and enrichment of novel symbionts in the deep terrestrial subsurface.</title>
        <authorList>
            <person name="Probst A.J."/>
            <person name="Ladd B."/>
            <person name="Jarett J.K."/>
            <person name="Geller-Mcgrath D.E."/>
            <person name="Sieber C.M.K."/>
            <person name="Emerson J.B."/>
            <person name="Anantharaman K."/>
            <person name="Thomas B.C."/>
            <person name="Malmstrom R."/>
            <person name="Stieglmeier M."/>
            <person name="Klingl A."/>
            <person name="Woyke T."/>
            <person name="Ryan C.M."/>
            <person name="Banfield J.F."/>
        </authorList>
    </citation>
    <scope>NUCLEOTIDE SEQUENCE [LARGE SCALE GENOMIC DNA]</scope>
</reference>